<protein>
    <recommendedName>
        <fullName evidence="2">F-box domain-containing protein</fullName>
    </recommendedName>
</protein>
<dbReference type="Gene3D" id="3.80.10.10">
    <property type="entry name" value="Ribonuclease Inhibitor"/>
    <property type="match status" value="1"/>
</dbReference>
<evidence type="ECO:0000313" key="4">
    <source>
        <dbReference type="Proteomes" id="UP001642540"/>
    </source>
</evidence>
<reference evidence="3 4" key="1">
    <citation type="submission" date="2024-08" db="EMBL/GenBank/DDBJ databases">
        <authorList>
            <person name="Cucini C."/>
            <person name="Frati F."/>
        </authorList>
    </citation>
    <scope>NUCLEOTIDE SEQUENCE [LARGE SCALE GENOMIC DNA]</scope>
</reference>
<dbReference type="Proteomes" id="UP001642540">
    <property type="component" value="Unassembled WGS sequence"/>
</dbReference>
<comment type="caution">
    <text evidence="3">The sequence shown here is derived from an EMBL/GenBank/DDBJ whole genome shotgun (WGS) entry which is preliminary data.</text>
</comment>
<dbReference type="PROSITE" id="PS50181">
    <property type="entry name" value="FBOX"/>
    <property type="match status" value="1"/>
</dbReference>
<name>A0ABP1S2T3_9HEXA</name>
<gene>
    <name evidence="3" type="ORF">ODALV1_LOCUS29131</name>
</gene>
<dbReference type="InterPro" id="IPR036047">
    <property type="entry name" value="F-box-like_dom_sf"/>
</dbReference>
<evidence type="ECO:0000256" key="1">
    <source>
        <dbReference type="SAM" id="MobiDB-lite"/>
    </source>
</evidence>
<dbReference type="InterPro" id="IPR001810">
    <property type="entry name" value="F-box_dom"/>
</dbReference>
<accession>A0ABP1S2T3</accession>
<proteinExistence type="predicted"/>
<dbReference type="InterPro" id="IPR032675">
    <property type="entry name" value="LRR_dom_sf"/>
</dbReference>
<organism evidence="3 4">
    <name type="scientific">Orchesella dallaii</name>
    <dbReference type="NCBI Taxonomy" id="48710"/>
    <lineage>
        <taxon>Eukaryota</taxon>
        <taxon>Metazoa</taxon>
        <taxon>Ecdysozoa</taxon>
        <taxon>Arthropoda</taxon>
        <taxon>Hexapoda</taxon>
        <taxon>Collembola</taxon>
        <taxon>Entomobryomorpha</taxon>
        <taxon>Entomobryoidea</taxon>
        <taxon>Orchesellidae</taxon>
        <taxon>Orchesellinae</taxon>
        <taxon>Orchesella</taxon>
    </lineage>
</organism>
<feature type="domain" description="F-box" evidence="2">
    <location>
        <begin position="22"/>
        <end position="72"/>
    </location>
</feature>
<evidence type="ECO:0000259" key="2">
    <source>
        <dbReference type="PROSITE" id="PS50181"/>
    </source>
</evidence>
<evidence type="ECO:0000313" key="3">
    <source>
        <dbReference type="EMBL" id="CAL8142718.1"/>
    </source>
</evidence>
<dbReference type="EMBL" id="CAXLJM020000149">
    <property type="protein sequence ID" value="CAL8142718.1"/>
    <property type="molecule type" value="Genomic_DNA"/>
</dbReference>
<dbReference type="SUPFAM" id="SSF52047">
    <property type="entry name" value="RNI-like"/>
    <property type="match status" value="1"/>
</dbReference>
<dbReference type="SUPFAM" id="SSF81383">
    <property type="entry name" value="F-box domain"/>
    <property type="match status" value="1"/>
</dbReference>
<sequence length="504" mass="57701">MATTSSLPFAPAPSHESDNQSRTNLNDLPDKCLIAIFKLIPLENLDSIIELSPHWNQLVQDNIPVEVHLTDISFRIAMHYFNGHEDLTKYQIKVLHSRVFDEALPQLKSPEVLKVVEFVTPTQLSTFSTLISKAVNLQELHFTFSSLTQYVLSEMDLNLPNLKLLNIVDRSIAYKDDPTILHKNITGFLTKTFPSIQRIVVLTSASRKQTVEYAKYLLKFIQSNCDSLRQVKFNVSTSIQKHLLSEKGVPDMVEFTSPEDFDLERLASARLEELELSFGHNFFVGLEQWTWLLNNQSCLAHLNMGVDKPLSPTLFETPITRSASTLVSVQLGIENFDGHTNERYTLDCDIFENCTNLQMLVLNGSPHPENLELRPPSNELKNLEKLPKNLFGLAVENFYLETNDVLAFTRGVHMKERALKRLVLRNIGVDEERKFGVTLLMLDYWISAEILIEIIVQGINGNECQLHEYEHLTKFGVKLPLDKCTAHAYYYPNLMEYRKPQDFC</sequence>
<keyword evidence="4" id="KW-1185">Reference proteome</keyword>
<feature type="region of interest" description="Disordered" evidence="1">
    <location>
        <begin position="1"/>
        <end position="23"/>
    </location>
</feature>